<reference evidence="3" key="2">
    <citation type="submission" date="2025-08" db="UniProtKB">
        <authorList>
            <consortium name="Ensembl"/>
        </authorList>
    </citation>
    <scope>IDENTIFICATION</scope>
</reference>
<evidence type="ECO:0000313" key="3">
    <source>
        <dbReference type="Ensembl" id="ENSSFAP00005019742.1"/>
    </source>
</evidence>
<dbReference type="PANTHER" id="PTHR46791">
    <property type="entry name" value="EXPRESSED PROTEIN"/>
    <property type="match status" value="1"/>
</dbReference>
<name>A0A672GNA6_SALFA</name>
<evidence type="ECO:0000259" key="2">
    <source>
        <dbReference type="Pfam" id="PF24764"/>
    </source>
</evidence>
<reference evidence="3" key="3">
    <citation type="submission" date="2025-09" db="UniProtKB">
        <authorList>
            <consortium name="Ensembl"/>
        </authorList>
    </citation>
    <scope>IDENTIFICATION</scope>
</reference>
<dbReference type="InParanoid" id="A0A672GNA6"/>
<keyword evidence="1" id="KW-1133">Transmembrane helix</keyword>
<proteinExistence type="predicted"/>
<reference evidence="3" key="1">
    <citation type="submission" date="2019-06" db="EMBL/GenBank/DDBJ databases">
        <authorList>
            <consortium name="Wellcome Sanger Institute Data Sharing"/>
        </authorList>
    </citation>
    <scope>NUCLEOTIDE SEQUENCE [LARGE SCALE GENOMIC DNA]</scope>
</reference>
<dbReference type="SUPFAM" id="SSF46689">
    <property type="entry name" value="Homeodomain-like"/>
    <property type="match status" value="1"/>
</dbReference>
<dbReference type="Pfam" id="PF24764">
    <property type="entry name" value="rva_4"/>
    <property type="match status" value="1"/>
</dbReference>
<organism evidence="3 4">
    <name type="scientific">Salarias fasciatus</name>
    <name type="common">Jewelled blenny</name>
    <name type="synonym">Blennius fasciatus</name>
    <dbReference type="NCBI Taxonomy" id="181472"/>
    <lineage>
        <taxon>Eukaryota</taxon>
        <taxon>Metazoa</taxon>
        <taxon>Chordata</taxon>
        <taxon>Craniata</taxon>
        <taxon>Vertebrata</taxon>
        <taxon>Euteleostomi</taxon>
        <taxon>Actinopterygii</taxon>
        <taxon>Neopterygii</taxon>
        <taxon>Teleostei</taxon>
        <taxon>Neoteleostei</taxon>
        <taxon>Acanthomorphata</taxon>
        <taxon>Ovalentaria</taxon>
        <taxon>Blenniimorphae</taxon>
        <taxon>Blenniiformes</taxon>
        <taxon>Blennioidei</taxon>
        <taxon>Blenniidae</taxon>
        <taxon>Salariinae</taxon>
        <taxon>Salarias</taxon>
    </lineage>
</organism>
<sequence>MFYTPNSYDQDRYQLLTPDNDPDHLNRVPLLLSTQMKMNTFFFFLFFLIFCLSEITEGLQKLLEAIQREIGASYMPVVQQETESGPGPGAPRIVIEKEKLKRLLDTHLPVTCIAKCLGVSRRTLYRRMVEFGLSVRGSYSLMSDQELDNIISGIKTEMPNSGYRMVQGHLVSLGFRVQWWRMMASMHRVDAAGIFSRIMELGWVVRRSYSVRGPLSLNNISLLIRLSTNNKASTAFSFFMRSTMVHGLPSRVRADQGVENLDIARYMFATRGTGRASFISGKSVHNQRVERLWRDVWVAVTSKYHDILHFLEEDGLLDISDVVHLFGVHYILSLDFKQILTHLLKDGIIILCGQREVSLLNSCGVWDIYKT</sequence>
<dbReference type="OMA" id="HHELILF"/>
<dbReference type="PANTHER" id="PTHR46791:SF11">
    <property type="entry name" value="INTEGRASE CATALYTIC DOMAIN-CONTAINING PROTEIN"/>
    <property type="match status" value="1"/>
</dbReference>
<evidence type="ECO:0000313" key="4">
    <source>
        <dbReference type="Proteomes" id="UP000472267"/>
    </source>
</evidence>
<keyword evidence="4" id="KW-1185">Reference proteome</keyword>
<dbReference type="AlphaFoldDB" id="A0A672GNA6"/>
<keyword evidence="1" id="KW-0472">Membrane</keyword>
<feature type="domain" description="Integrase core" evidence="2">
    <location>
        <begin position="223"/>
        <end position="340"/>
    </location>
</feature>
<dbReference type="Ensembl" id="ENSSFAT00005020526.1">
    <property type="protein sequence ID" value="ENSSFAP00005019742.1"/>
    <property type="gene ID" value="ENSSFAG00005010320.1"/>
</dbReference>
<accession>A0A672GNA6</accession>
<keyword evidence="1" id="KW-0812">Transmembrane</keyword>
<feature type="transmembrane region" description="Helical" evidence="1">
    <location>
        <begin position="41"/>
        <end position="59"/>
    </location>
</feature>
<dbReference type="Gene3D" id="1.10.10.60">
    <property type="entry name" value="Homeodomain-like"/>
    <property type="match status" value="1"/>
</dbReference>
<dbReference type="Proteomes" id="UP000472267">
    <property type="component" value="Chromosome 1"/>
</dbReference>
<evidence type="ECO:0000256" key="1">
    <source>
        <dbReference type="SAM" id="Phobius"/>
    </source>
</evidence>
<dbReference type="InterPro" id="IPR058913">
    <property type="entry name" value="Integrase_dom_put"/>
</dbReference>
<protein>
    <recommendedName>
        <fullName evidence="2">Integrase core domain-containing protein</fullName>
    </recommendedName>
</protein>
<dbReference type="InterPro" id="IPR009057">
    <property type="entry name" value="Homeodomain-like_sf"/>
</dbReference>